<protein>
    <recommendedName>
        <fullName evidence="4">SprA-related family protein</fullName>
    </recommendedName>
</protein>
<accession>W0DQW0</accession>
<evidence type="ECO:0000313" key="2">
    <source>
        <dbReference type="EMBL" id="AHF00842.1"/>
    </source>
</evidence>
<dbReference type="InterPro" id="IPR021973">
    <property type="entry name" value="SprA-related"/>
</dbReference>
<dbReference type="HOGENOM" id="CLU_089955_2_0_6"/>
<gene>
    <name evidence="2" type="ORF">THIAE_02795</name>
</gene>
<proteinExistence type="predicted"/>
<sequence>MDIGGGLAYIPSAWAPKPQAALNTQPSQPVSITPNATADESANPSTSSPTSQNPLAASDTATDLREDAKERQQRQAYEQVIAQLQARDREVRAHEQAHLSAAGPYATGGIQYDYQTGPDGKQYAVGGSVGIDVSPIPGDPEATIQKMQVVQRAALAPAEPSGQDIKVAAQAAQQAAEARIELQAERAEEMNELNQDDTDEPTQPDNLAEINDNIERNNFDIRIQLQNALNLEG</sequence>
<dbReference type="RefSeq" id="WP_006459975.1">
    <property type="nucleotide sequence ID" value="NZ_CP007030.1"/>
</dbReference>
<dbReference type="EMBL" id="CP007030">
    <property type="protein sequence ID" value="AHF00842.1"/>
    <property type="molecule type" value="Genomic_DNA"/>
</dbReference>
<feature type="compositionally biased region" description="Basic and acidic residues" evidence="1">
    <location>
        <begin position="62"/>
        <end position="73"/>
    </location>
</feature>
<dbReference type="Pfam" id="PF12118">
    <property type="entry name" value="SprA-related"/>
    <property type="match status" value="1"/>
</dbReference>
<dbReference type="eggNOG" id="COG3064">
    <property type="taxonomic scope" value="Bacteria"/>
</dbReference>
<feature type="compositionally biased region" description="Polar residues" evidence="1">
    <location>
        <begin position="52"/>
        <end position="61"/>
    </location>
</feature>
<dbReference type="STRING" id="717772.THIAE_02795"/>
<evidence type="ECO:0008006" key="4">
    <source>
        <dbReference type="Google" id="ProtNLM"/>
    </source>
</evidence>
<organism evidence="2 3">
    <name type="scientific">Thiomicrospira aerophila AL3</name>
    <dbReference type="NCBI Taxonomy" id="717772"/>
    <lineage>
        <taxon>Bacteria</taxon>
        <taxon>Pseudomonadati</taxon>
        <taxon>Pseudomonadota</taxon>
        <taxon>Gammaproteobacteria</taxon>
        <taxon>Thiotrichales</taxon>
        <taxon>Piscirickettsiaceae</taxon>
        <taxon>Thiomicrospira</taxon>
    </lineage>
</organism>
<evidence type="ECO:0000313" key="3">
    <source>
        <dbReference type="Proteomes" id="UP000005380"/>
    </source>
</evidence>
<dbReference type="InParanoid" id="W0DQW0"/>
<dbReference type="Proteomes" id="UP000005380">
    <property type="component" value="Chromosome"/>
</dbReference>
<reference evidence="2 3" key="1">
    <citation type="submission" date="2013-12" db="EMBL/GenBank/DDBJ databases">
        <authorList>
            <consortium name="DOE Joint Genome Institute"/>
            <person name="Kappler U."/>
            <person name="Huntemann M."/>
            <person name="Han J."/>
            <person name="Chen A."/>
            <person name="Kyrpides N."/>
            <person name="Mavromatis K."/>
            <person name="Markowitz V."/>
            <person name="Palaniappan K."/>
            <person name="Ivanova N."/>
            <person name="Schaumberg A."/>
            <person name="Pati A."/>
            <person name="Liolios K."/>
            <person name="Nordberg H.P."/>
            <person name="Cantor M.N."/>
            <person name="Hua S.X."/>
            <person name="Woyke T."/>
        </authorList>
    </citation>
    <scope>NUCLEOTIDE SEQUENCE [LARGE SCALE GENOMIC DNA]</scope>
    <source>
        <strain evidence="3">AL2</strain>
    </source>
</reference>
<name>W0DQW0_9GAMM</name>
<evidence type="ECO:0000256" key="1">
    <source>
        <dbReference type="SAM" id="MobiDB-lite"/>
    </source>
</evidence>
<feature type="region of interest" description="Disordered" evidence="1">
    <location>
        <begin position="185"/>
        <end position="213"/>
    </location>
</feature>
<feature type="region of interest" description="Disordered" evidence="1">
    <location>
        <begin position="19"/>
        <end position="77"/>
    </location>
</feature>
<feature type="compositionally biased region" description="Acidic residues" evidence="1">
    <location>
        <begin position="190"/>
        <end position="202"/>
    </location>
</feature>
<keyword evidence="3" id="KW-1185">Reference proteome</keyword>
<dbReference type="OrthoDB" id="9812722at2"/>
<dbReference type="KEGG" id="tao:THIAE_02795"/>
<dbReference type="AlphaFoldDB" id="W0DQW0"/>
<feature type="compositionally biased region" description="Polar residues" evidence="1">
    <location>
        <begin position="21"/>
        <end position="43"/>
    </location>
</feature>